<protein>
    <submittedName>
        <fullName evidence="1">Uncharacterized protein</fullName>
    </submittedName>
</protein>
<gene>
    <name evidence="1" type="ORF">SNOG_01640</name>
</gene>
<dbReference type="Proteomes" id="UP000001055">
    <property type="component" value="Unassembled WGS sequence"/>
</dbReference>
<proteinExistence type="predicted"/>
<organism evidence="1 2">
    <name type="scientific">Phaeosphaeria nodorum (strain SN15 / ATCC MYA-4574 / FGSC 10173)</name>
    <name type="common">Glume blotch fungus</name>
    <name type="synonym">Parastagonospora nodorum</name>
    <dbReference type="NCBI Taxonomy" id="321614"/>
    <lineage>
        <taxon>Eukaryota</taxon>
        <taxon>Fungi</taxon>
        <taxon>Dikarya</taxon>
        <taxon>Ascomycota</taxon>
        <taxon>Pezizomycotina</taxon>
        <taxon>Dothideomycetes</taxon>
        <taxon>Pleosporomycetidae</taxon>
        <taxon>Pleosporales</taxon>
        <taxon>Pleosporineae</taxon>
        <taxon>Phaeosphaeriaceae</taxon>
        <taxon>Parastagonospora</taxon>
    </lineage>
</organism>
<dbReference type="GeneID" id="5969121"/>
<dbReference type="RefSeq" id="XP_001792276.1">
    <property type="nucleotide sequence ID" value="XM_001792224.1"/>
</dbReference>
<evidence type="ECO:0000313" key="2">
    <source>
        <dbReference type="Proteomes" id="UP000001055"/>
    </source>
</evidence>
<dbReference type="HOGENOM" id="CLU_3351302_0_0_1"/>
<reference evidence="2" key="1">
    <citation type="journal article" date="2007" name="Plant Cell">
        <title>Dothideomycete-plant interactions illuminated by genome sequencing and EST analysis of the wheat pathogen Stagonospora nodorum.</title>
        <authorList>
            <person name="Hane J.K."/>
            <person name="Lowe R.G."/>
            <person name="Solomon P.S."/>
            <person name="Tan K.C."/>
            <person name="Schoch C.L."/>
            <person name="Spatafora J.W."/>
            <person name="Crous P.W."/>
            <person name="Kodira C."/>
            <person name="Birren B.W."/>
            <person name="Galagan J.E."/>
            <person name="Torriani S.F."/>
            <person name="McDonald B.A."/>
            <person name="Oliver R.P."/>
        </authorList>
    </citation>
    <scope>NUCLEOTIDE SEQUENCE [LARGE SCALE GENOMIC DNA]</scope>
    <source>
        <strain evidence="2">SN15 / ATCC MYA-4574 / FGSC 10173</strain>
    </source>
</reference>
<evidence type="ECO:0000313" key="1">
    <source>
        <dbReference type="EMBL" id="EAT91289.1"/>
    </source>
</evidence>
<accession>Q0V2X4</accession>
<sequence length="37" mass="3934">MAAAQQHHHYTTSKQGQIKLMGLMQGVSHVAVGEGDS</sequence>
<name>Q0V2X4_PHANO</name>
<dbReference type="KEGG" id="pno:SNOG_01640"/>
<dbReference type="AlphaFoldDB" id="Q0V2X4"/>
<dbReference type="InParanoid" id="Q0V2X4"/>
<dbReference type="EMBL" id="CH445326">
    <property type="protein sequence ID" value="EAT91289.1"/>
    <property type="molecule type" value="Genomic_DNA"/>
</dbReference>